<dbReference type="InterPro" id="IPR002716">
    <property type="entry name" value="PIN_dom"/>
</dbReference>
<proteinExistence type="predicted"/>
<dbReference type="InterPro" id="IPR029060">
    <property type="entry name" value="PIN-like_dom_sf"/>
</dbReference>
<dbReference type="SUPFAM" id="SSF88723">
    <property type="entry name" value="PIN domain-like"/>
    <property type="match status" value="1"/>
</dbReference>
<evidence type="ECO:0000256" key="3">
    <source>
        <dbReference type="ARBA" id="ARBA00022801"/>
    </source>
</evidence>
<keyword evidence="3" id="KW-0378">Hydrolase</keyword>
<keyword evidence="1" id="KW-0540">Nuclease</keyword>
<feature type="domain" description="PIN" evidence="5">
    <location>
        <begin position="8"/>
        <end position="123"/>
    </location>
</feature>
<name>A0A399FXS5_9ACTN</name>
<organism evidence="6 7">
    <name type="scientific">Thermobifida halotolerans</name>
    <dbReference type="NCBI Taxonomy" id="483545"/>
    <lineage>
        <taxon>Bacteria</taxon>
        <taxon>Bacillati</taxon>
        <taxon>Actinomycetota</taxon>
        <taxon>Actinomycetes</taxon>
        <taxon>Streptosporangiales</taxon>
        <taxon>Nocardiopsidaceae</taxon>
        <taxon>Thermobifida</taxon>
    </lineage>
</organism>
<keyword evidence="7" id="KW-1185">Reference proteome</keyword>
<dbReference type="Gene3D" id="3.40.50.1010">
    <property type="entry name" value="5'-nuclease"/>
    <property type="match status" value="1"/>
</dbReference>
<dbReference type="AlphaFoldDB" id="A0A399FXS5"/>
<dbReference type="Pfam" id="PF01850">
    <property type="entry name" value="PIN"/>
    <property type="match status" value="1"/>
</dbReference>
<evidence type="ECO:0000256" key="1">
    <source>
        <dbReference type="ARBA" id="ARBA00022722"/>
    </source>
</evidence>
<dbReference type="Proteomes" id="UP000265719">
    <property type="component" value="Chromosome"/>
</dbReference>
<sequence>MATAVLASGVIIALLSPTDVFHTTASQAVMRGEAGGDAIVVSASAWAEVLAGSVRKGPEAVTDTERLLHTLDDVIDVDQEIAAHAARLRTDDLSIRLPDAFVAATAQVLEDGVLLTTDTALAEKIAPGLAELVTV</sequence>
<dbReference type="EMBL" id="CP063196">
    <property type="protein sequence ID" value="UOE18800.1"/>
    <property type="molecule type" value="Genomic_DNA"/>
</dbReference>
<evidence type="ECO:0000313" key="7">
    <source>
        <dbReference type="Proteomes" id="UP000265719"/>
    </source>
</evidence>
<gene>
    <name evidence="6" type="ORF">NI17_018760</name>
</gene>
<accession>A0A399FXS5</accession>
<dbReference type="GO" id="GO:0046872">
    <property type="term" value="F:metal ion binding"/>
    <property type="evidence" value="ECO:0007669"/>
    <property type="project" value="UniProtKB-KW"/>
</dbReference>
<dbReference type="RefSeq" id="WP_068691306.1">
    <property type="nucleotide sequence ID" value="NZ_CP063196.1"/>
</dbReference>
<evidence type="ECO:0000256" key="2">
    <source>
        <dbReference type="ARBA" id="ARBA00022723"/>
    </source>
</evidence>
<reference evidence="6" key="1">
    <citation type="submission" date="2020-10" db="EMBL/GenBank/DDBJ databases">
        <title>De novo genome project of the cellulose decomposer Thermobifida halotolerans type strain.</title>
        <authorList>
            <person name="Nagy I."/>
            <person name="Horvath B."/>
            <person name="Kukolya J."/>
            <person name="Nagy I."/>
            <person name="Orsini M."/>
        </authorList>
    </citation>
    <scope>NUCLEOTIDE SEQUENCE</scope>
    <source>
        <strain evidence="6">DSM 44931</strain>
    </source>
</reference>
<evidence type="ECO:0000313" key="6">
    <source>
        <dbReference type="EMBL" id="UOE18800.1"/>
    </source>
</evidence>
<keyword evidence="4" id="KW-0460">Magnesium</keyword>
<evidence type="ECO:0000256" key="4">
    <source>
        <dbReference type="ARBA" id="ARBA00022842"/>
    </source>
</evidence>
<keyword evidence="2" id="KW-0479">Metal-binding</keyword>
<dbReference type="GO" id="GO:0004518">
    <property type="term" value="F:nuclease activity"/>
    <property type="evidence" value="ECO:0007669"/>
    <property type="project" value="UniProtKB-KW"/>
</dbReference>
<dbReference type="GO" id="GO:0016787">
    <property type="term" value="F:hydrolase activity"/>
    <property type="evidence" value="ECO:0007669"/>
    <property type="project" value="UniProtKB-KW"/>
</dbReference>
<protein>
    <submittedName>
        <fullName evidence="6">PIN domain-containing protein</fullName>
    </submittedName>
</protein>
<evidence type="ECO:0000259" key="5">
    <source>
        <dbReference type="Pfam" id="PF01850"/>
    </source>
</evidence>
<dbReference type="KEGG" id="thao:NI17_018760"/>